<proteinExistence type="predicted"/>
<reference evidence="2 3" key="1">
    <citation type="journal article" date="2021" name="Elife">
        <title>Chloroplast acquisition without the gene transfer in kleptoplastic sea slugs, Plakobranchus ocellatus.</title>
        <authorList>
            <person name="Maeda T."/>
            <person name="Takahashi S."/>
            <person name="Yoshida T."/>
            <person name="Shimamura S."/>
            <person name="Takaki Y."/>
            <person name="Nagai Y."/>
            <person name="Toyoda A."/>
            <person name="Suzuki Y."/>
            <person name="Arimoto A."/>
            <person name="Ishii H."/>
            <person name="Satoh N."/>
            <person name="Nishiyama T."/>
            <person name="Hasebe M."/>
            <person name="Maruyama T."/>
            <person name="Minagawa J."/>
            <person name="Obokata J."/>
            <person name="Shigenobu S."/>
        </authorList>
    </citation>
    <scope>NUCLEOTIDE SEQUENCE [LARGE SCALE GENOMIC DNA]</scope>
</reference>
<organism evidence="2 3">
    <name type="scientific">Plakobranchus ocellatus</name>
    <dbReference type="NCBI Taxonomy" id="259542"/>
    <lineage>
        <taxon>Eukaryota</taxon>
        <taxon>Metazoa</taxon>
        <taxon>Spiralia</taxon>
        <taxon>Lophotrochozoa</taxon>
        <taxon>Mollusca</taxon>
        <taxon>Gastropoda</taxon>
        <taxon>Heterobranchia</taxon>
        <taxon>Euthyneura</taxon>
        <taxon>Panpulmonata</taxon>
        <taxon>Sacoglossa</taxon>
        <taxon>Placobranchoidea</taxon>
        <taxon>Plakobranchidae</taxon>
        <taxon>Plakobranchus</taxon>
    </lineage>
</organism>
<comment type="caution">
    <text evidence="2">The sequence shown here is derived from an EMBL/GenBank/DDBJ whole genome shotgun (WGS) entry which is preliminary data.</text>
</comment>
<dbReference type="EMBL" id="BLXT01004479">
    <property type="protein sequence ID" value="GFO12968.1"/>
    <property type="molecule type" value="Genomic_DNA"/>
</dbReference>
<sequence length="160" mass="18216">MTDWSMCLSPETCCQMYSAVSGRTIAQWTTWSDWKRLSKRPSPEKSKFWQFVSTWKKPMILPGGVRICIPMLCPSTSRAPDSPSPPMERLIIPISSPMPASPQPEEQPSTRSQRKIALFQRPEVEEPTDLKRTILELPQLSKLLQELRCQTCPSNEGLVL</sequence>
<gene>
    <name evidence="2" type="ORF">PoB_003947300</name>
</gene>
<protein>
    <submittedName>
        <fullName evidence="2">Uncharacterized protein</fullName>
    </submittedName>
</protein>
<feature type="region of interest" description="Disordered" evidence="1">
    <location>
        <begin position="77"/>
        <end position="113"/>
    </location>
</feature>
<keyword evidence="3" id="KW-1185">Reference proteome</keyword>
<evidence type="ECO:0000313" key="2">
    <source>
        <dbReference type="EMBL" id="GFO12968.1"/>
    </source>
</evidence>
<dbReference type="Proteomes" id="UP000735302">
    <property type="component" value="Unassembled WGS sequence"/>
</dbReference>
<evidence type="ECO:0000256" key="1">
    <source>
        <dbReference type="SAM" id="MobiDB-lite"/>
    </source>
</evidence>
<name>A0AAV4B076_9GAST</name>
<accession>A0AAV4B076</accession>
<dbReference type="AlphaFoldDB" id="A0AAV4B076"/>
<evidence type="ECO:0000313" key="3">
    <source>
        <dbReference type="Proteomes" id="UP000735302"/>
    </source>
</evidence>